<evidence type="ECO:0000256" key="3">
    <source>
        <dbReference type="ARBA" id="ARBA00010883"/>
    </source>
</evidence>
<dbReference type="Proteomes" id="UP000677054">
    <property type="component" value="Unassembled WGS sequence"/>
</dbReference>
<dbReference type="FunFam" id="3.30.1520.10:FF:000047">
    <property type="entry name" value="Sorting nexin"/>
    <property type="match status" value="1"/>
</dbReference>
<proteinExistence type="inferred from homology"/>
<name>A0A7R8XC07_9CRUS</name>
<dbReference type="GO" id="GO:0035091">
    <property type="term" value="F:phosphatidylinositol binding"/>
    <property type="evidence" value="ECO:0007669"/>
    <property type="project" value="InterPro"/>
</dbReference>
<evidence type="ECO:0000259" key="13">
    <source>
        <dbReference type="PROSITE" id="PS50195"/>
    </source>
</evidence>
<dbReference type="AlphaFoldDB" id="A0A7R8XC07"/>
<dbReference type="CDD" id="cd07623">
    <property type="entry name" value="BAR_SNX1_2"/>
    <property type="match status" value="1"/>
</dbReference>
<comment type="similarity">
    <text evidence="3">Belongs to the sorting nexin family.</text>
</comment>
<dbReference type="InterPro" id="IPR013870">
    <property type="entry name" value="Ribosomal_mL54"/>
</dbReference>
<dbReference type="PANTHER" id="PTHR10555">
    <property type="entry name" value="SORTING NEXIN"/>
    <property type="match status" value="1"/>
</dbReference>
<evidence type="ECO:0000256" key="1">
    <source>
        <dbReference type="ARBA" id="ARBA00004316"/>
    </source>
</evidence>
<evidence type="ECO:0000256" key="2">
    <source>
        <dbReference type="ARBA" id="ARBA00004469"/>
    </source>
</evidence>
<evidence type="ECO:0000256" key="7">
    <source>
        <dbReference type="ARBA" id="ARBA00022927"/>
    </source>
</evidence>
<feature type="compositionally biased region" description="Polar residues" evidence="12">
    <location>
        <begin position="213"/>
        <end position="223"/>
    </location>
</feature>
<dbReference type="GO" id="GO:0042995">
    <property type="term" value="C:cell projection"/>
    <property type="evidence" value="ECO:0007669"/>
    <property type="project" value="UniProtKB-SubCell"/>
</dbReference>
<feature type="compositionally biased region" description="Basic and acidic residues" evidence="12">
    <location>
        <begin position="244"/>
        <end position="263"/>
    </location>
</feature>
<dbReference type="EMBL" id="CAJPEV010001261">
    <property type="protein sequence ID" value="CAG0891709.1"/>
    <property type="molecule type" value="Genomic_DNA"/>
</dbReference>
<dbReference type="OrthoDB" id="271164at2759"/>
<dbReference type="Pfam" id="PF09325">
    <property type="entry name" value="Vps5"/>
    <property type="match status" value="1"/>
</dbReference>
<evidence type="ECO:0000256" key="9">
    <source>
        <dbReference type="ARBA" id="ARBA00023136"/>
    </source>
</evidence>
<keyword evidence="9" id="KW-0472">Membrane</keyword>
<dbReference type="FunFam" id="1.20.1270.60:FF:000012">
    <property type="entry name" value="Sorting nexin 2"/>
    <property type="match status" value="1"/>
</dbReference>
<feature type="domain" description="PX" evidence="13">
    <location>
        <begin position="285"/>
        <end position="417"/>
    </location>
</feature>
<organism evidence="14">
    <name type="scientific">Darwinula stevensoni</name>
    <dbReference type="NCBI Taxonomy" id="69355"/>
    <lineage>
        <taxon>Eukaryota</taxon>
        <taxon>Metazoa</taxon>
        <taxon>Ecdysozoa</taxon>
        <taxon>Arthropoda</taxon>
        <taxon>Crustacea</taxon>
        <taxon>Oligostraca</taxon>
        <taxon>Ostracoda</taxon>
        <taxon>Podocopa</taxon>
        <taxon>Podocopida</taxon>
        <taxon>Darwinulocopina</taxon>
        <taxon>Darwinuloidea</taxon>
        <taxon>Darwinulidae</taxon>
        <taxon>Darwinula</taxon>
    </lineage>
</organism>
<dbReference type="InterPro" id="IPR001683">
    <property type="entry name" value="PX_dom"/>
</dbReference>
<feature type="region of interest" description="Disordered" evidence="12">
    <location>
        <begin position="198"/>
        <end position="280"/>
    </location>
</feature>
<dbReference type="InterPro" id="IPR015404">
    <property type="entry name" value="Vps5_C"/>
</dbReference>
<evidence type="ECO:0000313" key="14">
    <source>
        <dbReference type="EMBL" id="CAD7246869.1"/>
    </source>
</evidence>
<sequence>MLGAMQRMLILRTDVLTVSIIPMARYAKAAAGVSGKIYQEVKDMEQRVSILVFDMLVEAVMGLGKKGKGKAGGTMEKKTLPVETDPVKLCTHVCGSNIYKEGEDVKLKPDSEYPSWLWQLRLGPPPPLEELDPETLYYWLRVNKLALRRRNQLSAARRLKFLNSTVSLVMMAEQDDLFDDDKLRQEDSPDELFASAVQSQAELQSPDDKTDVPISSSDSQTPHLQDEVPLNDDSDLDILPASDGKPKLELSYEPLKQVEKGREPASGTSSGVQQARVEEGEKDDHFIEVVVTEPQKVGEGMSSYIIYKVETKTNLPFFRRRSMSVSRRFSDFLGLHDRLEEKYLHAGRIIPPAPEKSVIGMTKIKMSNSETAQQGSSAEFLERRRAALERYLNRTAAHPTLKADPDFREFLEAEGELPKTPSALSGAGVLGLFKRVGETVNKITYKMEESDPWFEDKVLQIESLDSQLRKLHTSVEALAQYRKELASNTSIFSRSAALLSNCEEHSSLARALSQLSELEEKMEMIHSEQANADFFLLSELLKDYIGLMGAVKAAFHERVKTFQMWQHAQQTLVKKRENKARMELAGRTDRVAQAKEEVTEWEAKVERCQEEFESISKTIKTEMTRFDENRVMDFRNTIIKYLETLLRHQQQIMKYWEAFLPEAKSIM</sequence>
<dbReference type="CDD" id="cd06859">
    <property type="entry name" value="PX_SNX1_2_like"/>
    <property type="match status" value="1"/>
</dbReference>
<dbReference type="GO" id="GO:0015031">
    <property type="term" value="P:protein transport"/>
    <property type="evidence" value="ECO:0007669"/>
    <property type="project" value="UniProtKB-KW"/>
</dbReference>
<keyword evidence="11" id="KW-0175">Coiled coil</keyword>
<dbReference type="EMBL" id="LR900778">
    <property type="protein sequence ID" value="CAD7246869.1"/>
    <property type="molecule type" value="Genomic_DNA"/>
</dbReference>
<evidence type="ECO:0000256" key="10">
    <source>
        <dbReference type="ARBA" id="ARBA00023273"/>
    </source>
</evidence>
<evidence type="ECO:0000256" key="5">
    <source>
        <dbReference type="ARBA" id="ARBA00022553"/>
    </source>
</evidence>
<dbReference type="InterPro" id="IPR036871">
    <property type="entry name" value="PX_dom_sf"/>
</dbReference>
<protein>
    <recommendedName>
        <fullName evidence="13">PX domain-containing protein</fullName>
    </recommendedName>
</protein>
<gene>
    <name evidence="14" type="ORF">DSTB1V02_LOCUS6712</name>
</gene>
<evidence type="ECO:0000256" key="11">
    <source>
        <dbReference type="SAM" id="Coils"/>
    </source>
</evidence>
<evidence type="ECO:0000256" key="8">
    <source>
        <dbReference type="ARBA" id="ARBA00022990"/>
    </source>
</evidence>
<dbReference type="SUPFAM" id="SSF64268">
    <property type="entry name" value="PX domain"/>
    <property type="match status" value="1"/>
</dbReference>
<keyword evidence="5" id="KW-0597">Phosphoprotein</keyword>
<dbReference type="Gene3D" id="1.20.1270.60">
    <property type="entry name" value="Arfaptin homology (AH) domain/BAR domain"/>
    <property type="match status" value="1"/>
</dbReference>
<evidence type="ECO:0000256" key="12">
    <source>
        <dbReference type="SAM" id="MobiDB-lite"/>
    </source>
</evidence>
<dbReference type="Gene3D" id="3.30.1520.10">
    <property type="entry name" value="Phox-like domain"/>
    <property type="match status" value="1"/>
</dbReference>
<dbReference type="PANTHER" id="PTHR10555:SF170">
    <property type="entry name" value="FI18122P1"/>
    <property type="match status" value="1"/>
</dbReference>
<evidence type="ECO:0000256" key="6">
    <source>
        <dbReference type="ARBA" id="ARBA00022753"/>
    </source>
</evidence>
<keyword evidence="10" id="KW-0966">Cell projection</keyword>
<dbReference type="Pfam" id="PF00787">
    <property type="entry name" value="PX"/>
    <property type="match status" value="1"/>
</dbReference>
<dbReference type="SMART" id="SM00312">
    <property type="entry name" value="PX"/>
    <property type="match status" value="1"/>
</dbReference>
<reference evidence="14" key="1">
    <citation type="submission" date="2020-11" db="EMBL/GenBank/DDBJ databases">
        <authorList>
            <person name="Tran Van P."/>
        </authorList>
    </citation>
    <scope>NUCLEOTIDE SEQUENCE</scope>
</reference>
<comment type="subcellular location">
    <subcellularLocation>
        <location evidence="1">Cell projection</location>
    </subcellularLocation>
    <subcellularLocation>
        <location evidence="2">Early endosome membrane</location>
        <topology evidence="2">Peripheral membrane protein</topology>
        <orientation evidence="2">Cytoplasmic side</orientation>
    </subcellularLocation>
</comment>
<keyword evidence="4" id="KW-0813">Transport</keyword>
<dbReference type="GO" id="GO:0005829">
    <property type="term" value="C:cytosol"/>
    <property type="evidence" value="ECO:0007669"/>
    <property type="project" value="GOC"/>
</dbReference>
<dbReference type="Pfam" id="PF08561">
    <property type="entry name" value="Ribosomal_L37"/>
    <property type="match status" value="1"/>
</dbReference>
<keyword evidence="7" id="KW-0653">Protein transport</keyword>
<dbReference type="PROSITE" id="PS50195">
    <property type="entry name" value="PX"/>
    <property type="match status" value="1"/>
</dbReference>
<dbReference type="GO" id="GO:0031901">
    <property type="term" value="C:early endosome membrane"/>
    <property type="evidence" value="ECO:0007669"/>
    <property type="project" value="UniProtKB-SubCell"/>
</dbReference>
<keyword evidence="6" id="KW-0967">Endosome</keyword>
<evidence type="ECO:0000256" key="4">
    <source>
        <dbReference type="ARBA" id="ARBA00022448"/>
    </source>
</evidence>
<keyword evidence="8" id="KW-0007">Acetylation</keyword>
<dbReference type="SUPFAM" id="SSF103657">
    <property type="entry name" value="BAR/IMD domain-like"/>
    <property type="match status" value="1"/>
</dbReference>
<dbReference type="InterPro" id="IPR027267">
    <property type="entry name" value="AH/BAR_dom_sf"/>
</dbReference>
<evidence type="ECO:0000313" key="15">
    <source>
        <dbReference type="Proteomes" id="UP000677054"/>
    </source>
</evidence>
<feature type="coiled-coil region" evidence="11">
    <location>
        <begin position="584"/>
        <end position="618"/>
    </location>
</feature>
<dbReference type="GO" id="GO:0034498">
    <property type="term" value="P:early endosome to Golgi transport"/>
    <property type="evidence" value="ECO:0007669"/>
    <property type="project" value="TreeGrafter"/>
</dbReference>
<keyword evidence="15" id="KW-1185">Reference proteome</keyword>
<accession>A0A7R8XC07</accession>